<protein>
    <submittedName>
        <fullName evidence="2">DUF31 family protein</fullName>
    </submittedName>
</protein>
<dbReference type="InterPro" id="IPR022382">
    <property type="entry name" value="Mycoplasma_peptidase_DUF31"/>
</dbReference>
<dbReference type="Proteomes" id="UP001058364">
    <property type="component" value="Chromosome"/>
</dbReference>
<evidence type="ECO:0000313" key="3">
    <source>
        <dbReference type="Proteomes" id="UP001058364"/>
    </source>
</evidence>
<dbReference type="PRINTS" id="PR00840">
    <property type="entry name" value="Y06768FAMILY"/>
</dbReference>
<evidence type="ECO:0000313" key="2">
    <source>
        <dbReference type="EMBL" id="UWD33879.1"/>
    </source>
</evidence>
<feature type="domain" description="DUF31" evidence="1">
    <location>
        <begin position="280"/>
        <end position="659"/>
    </location>
</feature>
<reference evidence="2" key="1">
    <citation type="submission" date="2022-08" db="EMBL/GenBank/DDBJ databases">
        <title>Complete genome sequence of Mycoplasma molare type strain H 542.</title>
        <authorList>
            <person name="Spergser J."/>
        </authorList>
    </citation>
    <scope>NUCLEOTIDE SEQUENCE</scope>
    <source>
        <strain evidence="2">H 542</strain>
    </source>
</reference>
<sequence>MVTLFGFISCANLETRETENSNNQNTFNSVTEENIGEIVNSLEVDFQNFSETNKPKDDTFFSEFSKNQNSISVNLSGKNNDLLNAKLLAVIPDRDKNGIDISNTTGNGKVLIEFSSKINKNIKIEKTINITGFKKIAINIDENGYIKNNPADFIDLEDKEKYVLRYNQKERYDWDNKNYLNILKRQLENNSQANATNFRNDASINENSKQKFDEKATEAGIDTYDSASLKGFTIPTYNENGEYKGLNIFDHAEILKGPSWVDSEGREFNRTKGIARYLTNDFYKKIGLQTFQATFNRQDDENPNSYKPESGTLWILDFQKTEDGSYPTKWYFGTNLHVAEAITNKTFSFSLARLNENAPVRTVLKINNFEENITRFGFPIYLENQEFQPLKVIYSGEDFLNSTPSQFLNENQKEKFKDVEEFADFAVIEIDFSKIRRDDDQRGITISAGNKNDSHAYGDVDPNKALSSPQELAKAVTNNYASKTEDHIKFMSTSYLKDYSRIDRNLNYKEVHNKDQLYILGYPSAREDYFLKEYEDDYQKEHSKNTFSLWTNAETKYFDNIKRDEVTNKYNFSEEEINRGNFLSYEIGYRSFVEKPGVLDAFISATRVGKELHISKLNGNKKLIFSGLSYMPKHYVPIGGSSGSSIRNQNNELVAVFHAGNQSAKTGLAAAFRSEGYDYKGIYGTGDNKYSLPQYDLIYGGGKDQKNSYREALIKAYGTSYKTNLFGDNINEIPEKFKFKENDVVIDARTTSK</sequence>
<dbReference type="Pfam" id="PF01732">
    <property type="entry name" value="Mycop_pep_DUF31"/>
    <property type="match status" value="1"/>
</dbReference>
<proteinExistence type="predicted"/>
<keyword evidence="3" id="KW-1185">Reference proteome</keyword>
<evidence type="ECO:0000259" key="1">
    <source>
        <dbReference type="Pfam" id="PF01732"/>
    </source>
</evidence>
<dbReference type="EMBL" id="CP103423">
    <property type="protein sequence ID" value="UWD33879.1"/>
    <property type="molecule type" value="Genomic_DNA"/>
</dbReference>
<dbReference type="InterPro" id="IPR022381">
    <property type="entry name" value="Uncharacterised_MG067"/>
</dbReference>
<dbReference type="NCBIfam" id="NF045841">
    <property type="entry name" value="Ig_SerProt_MIP"/>
    <property type="match status" value="1"/>
</dbReference>
<name>A0ABY5TXW7_9BACT</name>
<gene>
    <name evidence="2" type="ORF">NX772_02090</name>
</gene>
<organism evidence="2 3">
    <name type="scientific">Mesomycoplasma molare</name>
    <dbReference type="NCBI Taxonomy" id="171288"/>
    <lineage>
        <taxon>Bacteria</taxon>
        <taxon>Bacillati</taxon>
        <taxon>Mycoplasmatota</taxon>
        <taxon>Mycoplasmoidales</taxon>
        <taxon>Metamycoplasmataceae</taxon>
        <taxon>Mesomycoplasma</taxon>
    </lineage>
</organism>
<dbReference type="NCBIfam" id="NF045842">
    <property type="entry name" value="MIP_near_MIB"/>
    <property type="match status" value="1"/>
</dbReference>
<accession>A0ABY5TXW7</accession>